<dbReference type="Proteomes" id="UP001472677">
    <property type="component" value="Unassembled WGS sequence"/>
</dbReference>
<comment type="caution">
    <text evidence="2">The sequence shown here is derived from an EMBL/GenBank/DDBJ whole genome shotgun (WGS) entry which is preliminary data.</text>
</comment>
<proteinExistence type="predicted"/>
<dbReference type="CDD" id="cd06222">
    <property type="entry name" value="RNase_H_like"/>
    <property type="match status" value="1"/>
</dbReference>
<dbReference type="InterPro" id="IPR012337">
    <property type="entry name" value="RNaseH-like_sf"/>
</dbReference>
<dbReference type="InterPro" id="IPR052929">
    <property type="entry name" value="RNase_H-like_EbsB-rel"/>
</dbReference>
<keyword evidence="3" id="KW-1185">Reference proteome</keyword>
<dbReference type="Gene3D" id="3.30.420.10">
    <property type="entry name" value="Ribonuclease H-like superfamily/Ribonuclease H"/>
    <property type="match status" value="1"/>
</dbReference>
<accession>A0ABR1ZHW7</accession>
<sequence>MNDKLLAHFHPNEVKSALFSMAPLKACGLDDFSSFFFQRSGSATSGVVGRNNLGLIMAACSVQHENVANAFMAEALACRQAVLFARELGFSRVIIEGVSLTVIKKLNSDAVDRSLICPIVHDIKILSLDFNNISFCFVRRGANKAAHALAHECRNNPGPCYWVEEAPVATTTKCELDRTRLEQVQVP</sequence>
<evidence type="ECO:0000313" key="2">
    <source>
        <dbReference type="EMBL" id="KAK8479771.1"/>
    </source>
</evidence>
<dbReference type="SUPFAM" id="SSF53098">
    <property type="entry name" value="Ribonuclease H-like"/>
    <property type="match status" value="1"/>
</dbReference>
<protein>
    <recommendedName>
        <fullName evidence="1">RNase H type-1 domain-containing protein</fullName>
    </recommendedName>
</protein>
<dbReference type="InterPro" id="IPR036397">
    <property type="entry name" value="RNaseH_sf"/>
</dbReference>
<name>A0ABR1ZHW7_9ROSI</name>
<gene>
    <name evidence="2" type="ORF">V6N12_000281</name>
</gene>
<dbReference type="EMBL" id="JBBPBM010002212">
    <property type="protein sequence ID" value="KAK8479771.1"/>
    <property type="molecule type" value="Genomic_DNA"/>
</dbReference>
<reference evidence="2 3" key="1">
    <citation type="journal article" date="2024" name="G3 (Bethesda)">
        <title>Genome assembly of Hibiscus sabdariffa L. provides insights into metabolisms of medicinal natural products.</title>
        <authorList>
            <person name="Kim T."/>
        </authorList>
    </citation>
    <scope>NUCLEOTIDE SEQUENCE [LARGE SCALE GENOMIC DNA]</scope>
    <source>
        <strain evidence="2">TK-2024</strain>
        <tissue evidence="2">Old leaves</tissue>
    </source>
</reference>
<dbReference type="InterPro" id="IPR002156">
    <property type="entry name" value="RNaseH_domain"/>
</dbReference>
<dbReference type="InterPro" id="IPR044730">
    <property type="entry name" value="RNase_H-like_dom_plant"/>
</dbReference>
<feature type="domain" description="RNase H type-1" evidence="1">
    <location>
        <begin position="37"/>
        <end position="153"/>
    </location>
</feature>
<dbReference type="PANTHER" id="PTHR47074">
    <property type="entry name" value="BNAC02G40300D PROTEIN"/>
    <property type="match status" value="1"/>
</dbReference>
<evidence type="ECO:0000259" key="1">
    <source>
        <dbReference type="Pfam" id="PF13456"/>
    </source>
</evidence>
<dbReference type="Pfam" id="PF13456">
    <property type="entry name" value="RVT_3"/>
    <property type="match status" value="1"/>
</dbReference>
<organism evidence="2 3">
    <name type="scientific">Hibiscus sabdariffa</name>
    <name type="common">roselle</name>
    <dbReference type="NCBI Taxonomy" id="183260"/>
    <lineage>
        <taxon>Eukaryota</taxon>
        <taxon>Viridiplantae</taxon>
        <taxon>Streptophyta</taxon>
        <taxon>Embryophyta</taxon>
        <taxon>Tracheophyta</taxon>
        <taxon>Spermatophyta</taxon>
        <taxon>Magnoliopsida</taxon>
        <taxon>eudicotyledons</taxon>
        <taxon>Gunneridae</taxon>
        <taxon>Pentapetalae</taxon>
        <taxon>rosids</taxon>
        <taxon>malvids</taxon>
        <taxon>Malvales</taxon>
        <taxon>Malvaceae</taxon>
        <taxon>Malvoideae</taxon>
        <taxon>Hibiscus</taxon>
    </lineage>
</organism>
<evidence type="ECO:0000313" key="3">
    <source>
        <dbReference type="Proteomes" id="UP001472677"/>
    </source>
</evidence>
<dbReference type="PANTHER" id="PTHR47074:SF61">
    <property type="entry name" value="RNASE H TYPE-1 DOMAIN-CONTAINING PROTEIN"/>
    <property type="match status" value="1"/>
</dbReference>